<accession>R9A016</accession>
<dbReference type="EMBL" id="AOGZ02000014">
    <property type="protein sequence ID" value="EOQ95457.1"/>
    <property type="molecule type" value="Genomic_DNA"/>
</dbReference>
<sequence length="261" mass="29201">MDTNSNFLYDLKSKEWQLGEYWGVFILNRNVNFRNTRQVIQLSPATENNDGRENVDLKTETFGSYSMVLPVMYLGKAGNESFRIGLGMGVGKVNVQGTADFNDGLGLFTNAAVFNSGRTLDNKIENLGRFSLLTSGNIDGDPYRAYLLSNLSFENNLENLGLYSLLKGDLSKGSIEPISYLIYSSAANGQLNALEIYALSSLGKGRINSKTNFAKSYYFFWEIPLGPVTWRLGFGGPFYTQNNFTIEIRGFEMSLYTPIEF</sequence>
<comment type="caution">
    <text evidence="1">The sequence shown here is derived from an EMBL/GenBank/DDBJ whole genome shotgun (WGS) entry which is preliminary data.</text>
</comment>
<protein>
    <submittedName>
        <fullName evidence="1">Uncharacterized protein</fullName>
    </submittedName>
</protein>
<evidence type="ECO:0000313" key="2">
    <source>
        <dbReference type="Proteomes" id="UP000013984"/>
    </source>
</evidence>
<proteinExistence type="predicted"/>
<evidence type="ECO:0000313" key="1">
    <source>
        <dbReference type="EMBL" id="EOQ95457.1"/>
    </source>
</evidence>
<dbReference type="Proteomes" id="UP000013984">
    <property type="component" value="Unassembled WGS sequence"/>
</dbReference>
<organism evidence="1 2">
    <name type="scientific">Leptospira wolbachii serovar Codice str. CDC</name>
    <dbReference type="NCBI Taxonomy" id="1218599"/>
    <lineage>
        <taxon>Bacteria</taxon>
        <taxon>Pseudomonadati</taxon>
        <taxon>Spirochaetota</taxon>
        <taxon>Spirochaetia</taxon>
        <taxon>Leptospirales</taxon>
        <taxon>Leptospiraceae</taxon>
        <taxon>Leptospira</taxon>
    </lineage>
</organism>
<keyword evidence="2" id="KW-1185">Reference proteome</keyword>
<gene>
    <name evidence="1" type="ORF">LEP1GSC195_3266</name>
</gene>
<name>R9A016_9LEPT</name>
<dbReference type="AlphaFoldDB" id="R9A016"/>
<reference evidence="1" key="1">
    <citation type="submission" date="2013-04" db="EMBL/GenBank/DDBJ databases">
        <authorList>
            <person name="Harkins D.M."/>
            <person name="Durkin A.S."/>
            <person name="Brinkac L.M."/>
            <person name="Haft D.H."/>
            <person name="Selengut J.D."/>
            <person name="Sanka R."/>
            <person name="DePew J."/>
            <person name="Purushe J."/>
            <person name="Galloway R.L."/>
            <person name="Vinetz J.M."/>
            <person name="Sutton G.G."/>
            <person name="Nierman W.C."/>
            <person name="Fouts D.E."/>
        </authorList>
    </citation>
    <scope>NUCLEOTIDE SEQUENCE [LARGE SCALE GENOMIC DNA]</scope>
    <source>
        <strain evidence="1">CDC</strain>
    </source>
</reference>